<dbReference type="Gene3D" id="3.40.50.300">
    <property type="entry name" value="P-loop containing nucleotide triphosphate hydrolases"/>
    <property type="match status" value="1"/>
</dbReference>
<comment type="caution">
    <text evidence="7">The sequence shown here is derived from an EMBL/GenBank/DDBJ whole genome shotgun (WGS) entry which is preliminary data.</text>
</comment>
<dbReference type="EMBL" id="MBFE02000007">
    <property type="protein sequence ID" value="MUO42519.1"/>
    <property type="molecule type" value="Genomic_DNA"/>
</dbReference>
<feature type="domain" description="ABC transporter" evidence="5">
    <location>
        <begin position="28"/>
        <end position="251"/>
    </location>
</feature>
<reference evidence="8 9" key="1">
    <citation type="submission" date="2019-11" db="EMBL/GenBank/DDBJ databases">
        <title>Whole-genome sequencing of Allorhizobium vitis.</title>
        <authorList>
            <person name="Gan H.M."/>
            <person name="Savka M.A."/>
        </authorList>
    </citation>
    <scope>NUCLEOTIDE SEQUENCE [LARGE SCALE GENOMIC DNA]</scope>
    <source>
        <strain evidence="7 9">RF2/1</strain>
        <strain evidence="6 8">T1/7</strain>
    </source>
</reference>
<organism evidence="7 9">
    <name type="scientific">Agrobacterium vitis</name>
    <name type="common">Rhizobium vitis</name>
    <dbReference type="NCBI Taxonomy" id="373"/>
    <lineage>
        <taxon>Bacteria</taxon>
        <taxon>Pseudomonadati</taxon>
        <taxon>Pseudomonadota</taxon>
        <taxon>Alphaproteobacteria</taxon>
        <taxon>Hyphomicrobiales</taxon>
        <taxon>Rhizobiaceae</taxon>
        <taxon>Rhizobium/Agrobacterium group</taxon>
        <taxon>Agrobacterium</taxon>
    </lineage>
</organism>
<evidence type="ECO:0000256" key="2">
    <source>
        <dbReference type="ARBA" id="ARBA00022448"/>
    </source>
</evidence>
<evidence type="ECO:0000313" key="9">
    <source>
        <dbReference type="Proteomes" id="UP000179536"/>
    </source>
</evidence>
<dbReference type="Pfam" id="PF00005">
    <property type="entry name" value="ABC_tran"/>
    <property type="match status" value="1"/>
</dbReference>
<dbReference type="SUPFAM" id="SSF52540">
    <property type="entry name" value="P-loop containing nucleoside triphosphate hydrolases"/>
    <property type="match status" value="1"/>
</dbReference>
<keyword evidence="2" id="KW-0813">Transport</keyword>
<dbReference type="SMART" id="SM00382">
    <property type="entry name" value="AAA"/>
    <property type="match status" value="1"/>
</dbReference>
<evidence type="ECO:0000256" key="4">
    <source>
        <dbReference type="ARBA" id="ARBA00022840"/>
    </source>
</evidence>
<protein>
    <submittedName>
        <fullName evidence="7">ATP-binding cassette domain-containing protein</fullName>
    </submittedName>
</protein>
<dbReference type="PROSITE" id="PS50893">
    <property type="entry name" value="ABC_TRANSPORTER_2"/>
    <property type="match status" value="1"/>
</dbReference>
<keyword evidence="3" id="KW-0547">Nucleotide-binding</keyword>
<sequence>MVKTRICLCRSAGYRTGQSTQGNDIVQIHFDQASASFDGHVALEPLTITFGEQRIGVIGLNGSGKSTFARLINGLVKPSAGHVTLDGLDTVKDAKAVQARTGFIFQNPANQIILPLIGEDIAMGPKARGLKGKALDEAVDSVAARLGITHLLRRRPHELSGGELQLAALAAVLVTRPGLVIFDEPTNQLDLKNRALVAGTIEALEEQALVISHDLDLIAGFSRVLVFHRAKLAFDGPASEAIARYREIAAW</sequence>
<comment type="similarity">
    <text evidence="1">Belongs to the ABC transporter superfamily.</text>
</comment>
<dbReference type="Proteomes" id="UP000179454">
    <property type="component" value="Unassembled WGS sequence"/>
</dbReference>
<accession>A0ABD6H8Q3</accession>
<keyword evidence="8" id="KW-1185">Reference proteome</keyword>
<dbReference type="InterPro" id="IPR027417">
    <property type="entry name" value="P-loop_NTPase"/>
</dbReference>
<dbReference type="InterPro" id="IPR003439">
    <property type="entry name" value="ABC_transporter-like_ATP-bd"/>
</dbReference>
<dbReference type="EMBL" id="MBFA02000006">
    <property type="protein sequence ID" value="MUP10488.1"/>
    <property type="molecule type" value="Genomic_DNA"/>
</dbReference>
<dbReference type="InterPro" id="IPR003593">
    <property type="entry name" value="AAA+_ATPase"/>
</dbReference>
<keyword evidence="4 7" id="KW-0067">ATP-binding</keyword>
<evidence type="ECO:0000256" key="3">
    <source>
        <dbReference type="ARBA" id="ARBA00022741"/>
    </source>
</evidence>
<gene>
    <name evidence="7" type="ORF">BBK91_011460</name>
    <name evidence="6" type="ORF">BBL17_012070</name>
</gene>
<dbReference type="AlphaFoldDB" id="A0ABD6H8Q3"/>
<evidence type="ECO:0000313" key="8">
    <source>
        <dbReference type="Proteomes" id="UP000179454"/>
    </source>
</evidence>
<proteinExistence type="inferred from homology"/>
<dbReference type="PANTHER" id="PTHR43553:SF24">
    <property type="entry name" value="ENERGY-COUPLING FACTOR TRANSPORTER ATP-BINDING PROTEIN ECFA1"/>
    <property type="match status" value="1"/>
</dbReference>
<dbReference type="InterPro" id="IPR050095">
    <property type="entry name" value="ECF_ABC_transporter_ATP-bd"/>
</dbReference>
<evidence type="ECO:0000313" key="7">
    <source>
        <dbReference type="EMBL" id="MUP10488.1"/>
    </source>
</evidence>
<dbReference type="InterPro" id="IPR017871">
    <property type="entry name" value="ABC_transporter-like_CS"/>
</dbReference>
<dbReference type="InterPro" id="IPR015856">
    <property type="entry name" value="ABC_transpr_CbiO/EcfA_su"/>
</dbReference>
<evidence type="ECO:0000256" key="1">
    <source>
        <dbReference type="ARBA" id="ARBA00005417"/>
    </source>
</evidence>
<dbReference type="PROSITE" id="PS00211">
    <property type="entry name" value="ABC_TRANSPORTER_1"/>
    <property type="match status" value="1"/>
</dbReference>
<evidence type="ECO:0000313" key="6">
    <source>
        <dbReference type="EMBL" id="MUO42519.1"/>
    </source>
</evidence>
<evidence type="ECO:0000259" key="5">
    <source>
        <dbReference type="PROSITE" id="PS50893"/>
    </source>
</evidence>
<dbReference type="CDD" id="cd03225">
    <property type="entry name" value="ABC_cobalt_CbiO_domain1"/>
    <property type="match status" value="1"/>
</dbReference>
<name>A0ABD6H8Q3_AGRVI</name>
<dbReference type="GO" id="GO:0005524">
    <property type="term" value="F:ATP binding"/>
    <property type="evidence" value="ECO:0007669"/>
    <property type="project" value="UniProtKB-KW"/>
</dbReference>
<dbReference type="PANTHER" id="PTHR43553">
    <property type="entry name" value="HEAVY METAL TRANSPORTER"/>
    <property type="match status" value="1"/>
</dbReference>
<dbReference type="Proteomes" id="UP000179536">
    <property type="component" value="Unassembled WGS sequence"/>
</dbReference>